<comment type="caution">
    <text evidence="4">The sequence shown here is derived from an EMBL/GenBank/DDBJ whole genome shotgun (WGS) entry which is preliminary data.</text>
</comment>
<dbReference type="EMBL" id="JANEYF010005343">
    <property type="protein sequence ID" value="KAJ8928509.1"/>
    <property type="molecule type" value="Genomic_DNA"/>
</dbReference>
<keyword evidence="5" id="KW-1185">Reference proteome</keyword>
<feature type="domain" description="DDE Tnp4" evidence="3">
    <location>
        <begin position="5"/>
        <end position="80"/>
    </location>
</feature>
<evidence type="ECO:0000313" key="5">
    <source>
        <dbReference type="Proteomes" id="UP001162156"/>
    </source>
</evidence>
<dbReference type="Pfam" id="PF13359">
    <property type="entry name" value="DDE_Tnp_4"/>
    <property type="match status" value="1"/>
</dbReference>
<evidence type="ECO:0000256" key="2">
    <source>
        <dbReference type="ARBA" id="ARBA00022723"/>
    </source>
</evidence>
<proteinExistence type="predicted"/>
<keyword evidence="2" id="KW-0479">Metal-binding</keyword>
<sequence>MNGVFWNSGLAKPIEDDTLNFPEDKPLPGRTKPAPHVIVADAAFCLSSHILKPYSLRYMTREQRVFNYRLSRARHVVENTWYIG</sequence>
<protein>
    <recommendedName>
        <fullName evidence="3">DDE Tnp4 domain-containing protein</fullName>
    </recommendedName>
</protein>
<dbReference type="GO" id="GO:0046872">
    <property type="term" value="F:metal ion binding"/>
    <property type="evidence" value="ECO:0007669"/>
    <property type="project" value="UniProtKB-KW"/>
</dbReference>
<gene>
    <name evidence="4" type="ORF">NQ314_018925</name>
</gene>
<evidence type="ECO:0000313" key="4">
    <source>
        <dbReference type="EMBL" id="KAJ8928509.1"/>
    </source>
</evidence>
<name>A0AAV8WP48_9CUCU</name>
<dbReference type="Proteomes" id="UP001162156">
    <property type="component" value="Unassembled WGS sequence"/>
</dbReference>
<dbReference type="AlphaFoldDB" id="A0AAV8WP48"/>
<accession>A0AAV8WP48</accession>
<organism evidence="4 5">
    <name type="scientific">Rhamnusium bicolor</name>
    <dbReference type="NCBI Taxonomy" id="1586634"/>
    <lineage>
        <taxon>Eukaryota</taxon>
        <taxon>Metazoa</taxon>
        <taxon>Ecdysozoa</taxon>
        <taxon>Arthropoda</taxon>
        <taxon>Hexapoda</taxon>
        <taxon>Insecta</taxon>
        <taxon>Pterygota</taxon>
        <taxon>Neoptera</taxon>
        <taxon>Endopterygota</taxon>
        <taxon>Coleoptera</taxon>
        <taxon>Polyphaga</taxon>
        <taxon>Cucujiformia</taxon>
        <taxon>Chrysomeloidea</taxon>
        <taxon>Cerambycidae</taxon>
        <taxon>Lepturinae</taxon>
        <taxon>Rhagiini</taxon>
        <taxon>Rhamnusium</taxon>
    </lineage>
</organism>
<comment type="cofactor">
    <cofactor evidence="1">
        <name>a divalent metal cation</name>
        <dbReference type="ChEBI" id="CHEBI:60240"/>
    </cofactor>
</comment>
<evidence type="ECO:0000259" key="3">
    <source>
        <dbReference type="Pfam" id="PF13359"/>
    </source>
</evidence>
<dbReference type="InterPro" id="IPR027806">
    <property type="entry name" value="HARBI1_dom"/>
</dbReference>
<reference evidence="4" key="1">
    <citation type="journal article" date="2023" name="Insect Mol. Biol.">
        <title>Genome sequencing provides insights into the evolution of gene families encoding plant cell wall-degrading enzymes in longhorned beetles.</title>
        <authorList>
            <person name="Shin N.R."/>
            <person name="Okamura Y."/>
            <person name="Kirsch R."/>
            <person name="Pauchet Y."/>
        </authorList>
    </citation>
    <scope>NUCLEOTIDE SEQUENCE</scope>
    <source>
        <strain evidence="4">RBIC_L_NR</strain>
    </source>
</reference>
<evidence type="ECO:0000256" key="1">
    <source>
        <dbReference type="ARBA" id="ARBA00001968"/>
    </source>
</evidence>